<dbReference type="PANTHER" id="PTHR40031">
    <property type="entry name" value="HYPOTHETICAL MEMBRANE SPANNING PROTEIN"/>
    <property type="match status" value="1"/>
</dbReference>
<accession>A0ABX2RCP6</accession>
<dbReference type="InterPro" id="IPR007404">
    <property type="entry name" value="YdjM-like"/>
</dbReference>
<feature type="transmembrane region" description="Helical" evidence="1">
    <location>
        <begin position="65"/>
        <end position="83"/>
    </location>
</feature>
<evidence type="ECO:0000313" key="2">
    <source>
        <dbReference type="EMBL" id="NYE57838.1"/>
    </source>
</evidence>
<name>A0ABX2RCP6_9THEO</name>
<keyword evidence="3" id="KW-1185">Reference proteome</keyword>
<dbReference type="InterPro" id="IPR053170">
    <property type="entry name" value="Transcription_regulator"/>
</dbReference>
<reference evidence="2 3" key="1">
    <citation type="submission" date="2020-07" db="EMBL/GenBank/DDBJ databases">
        <title>Genomic Encyclopedia of Type Strains, Phase III (KMG-III): the genomes of soil and plant-associated and newly described type strains.</title>
        <authorList>
            <person name="Whitman W."/>
        </authorList>
    </citation>
    <scope>NUCLEOTIDE SEQUENCE [LARGE SCALE GENOMIC DNA]</scope>
    <source>
        <strain evidence="2 3">DSM 11255</strain>
    </source>
</reference>
<dbReference type="RefSeq" id="WP_028051626.1">
    <property type="nucleotide sequence ID" value="NZ_ATYG01000003.1"/>
</dbReference>
<protein>
    <submittedName>
        <fullName evidence="2">Inner membrane protein</fullName>
    </submittedName>
</protein>
<evidence type="ECO:0000313" key="3">
    <source>
        <dbReference type="Proteomes" id="UP000604066"/>
    </source>
</evidence>
<dbReference type="Proteomes" id="UP000604066">
    <property type="component" value="Unassembled WGS sequence"/>
</dbReference>
<comment type="caution">
    <text evidence="2">The sequence shown here is derived from an EMBL/GenBank/DDBJ whole genome shotgun (WGS) entry which is preliminary data.</text>
</comment>
<gene>
    <name evidence="2" type="ORF">HDG70_001553</name>
</gene>
<proteinExistence type="predicted"/>
<keyword evidence="1" id="KW-1133">Transmembrane helix</keyword>
<feature type="transmembrane region" description="Helical" evidence="1">
    <location>
        <begin position="129"/>
        <end position="150"/>
    </location>
</feature>
<sequence length="311" mass="35176">MDNLTHGLIGYALAKAVLPAGTDPALAKAITIASVLASEAPDIDFVTRAFGPLKYFEYHRTLTHAPWGVATLSLLAAVIAYFLNPKANFGYLFGMALVSGFIHVGMDLLTSYGTALFWPLSKKLYSYDILMIIDLYILLIFAGGFLFFWLGKSPQKVFLTTLLILLLYIGARWQIQHHLWQKVAFLYPEAKITVYPDPLDFFSWRYIAQEGKTIHQGEAKFLSGKIIETKTLESSEIPEESRVALSTPEAKAFLNFAKFTYVKVKDTPEGRKIYLLEPRYHFRGHYVFGVLIELDRQNKVVKTYLNQSLAD</sequence>
<keyword evidence="1" id="KW-0472">Membrane</keyword>
<feature type="transmembrane region" description="Helical" evidence="1">
    <location>
        <begin position="90"/>
        <end position="109"/>
    </location>
</feature>
<keyword evidence="1" id="KW-0812">Transmembrane</keyword>
<dbReference type="Pfam" id="PF04307">
    <property type="entry name" value="YdjM"/>
    <property type="match status" value="1"/>
</dbReference>
<dbReference type="EMBL" id="JACCBS010000002">
    <property type="protein sequence ID" value="NYE57838.1"/>
    <property type="molecule type" value="Genomic_DNA"/>
</dbReference>
<organism evidence="2 3">
    <name type="scientific">Carboxydothermus ferrireducens DSM 11255</name>
    <dbReference type="NCBI Taxonomy" id="1119529"/>
    <lineage>
        <taxon>Bacteria</taxon>
        <taxon>Bacillati</taxon>
        <taxon>Bacillota</taxon>
        <taxon>Clostridia</taxon>
        <taxon>Thermoanaerobacterales</taxon>
        <taxon>Thermoanaerobacteraceae</taxon>
        <taxon>Carboxydothermus</taxon>
    </lineage>
</organism>
<evidence type="ECO:0000256" key="1">
    <source>
        <dbReference type="SAM" id="Phobius"/>
    </source>
</evidence>
<dbReference type="PANTHER" id="PTHR40031:SF1">
    <property type="entry name" value="MEMBRANE-BOUND METAL-DEPENDENT HYDROLASE"/>
    <property type="match status" value="1"/>
</dbReference>
<feature type="transmembrane region" description="Helical" evidence="1">
    <location>
        <begin position="157"/>
        <end position="175"/>
    </location>
</feature>